<dbReference type="PANTHER" id="PTHR33116:SF79">
    <property type="entry name" value="REVERSE TRANSCRIPTASE DOMAIN, ZINC FINGER, CCHC-TYPE-RELATED"/>
    <property type="match status" value="1"/>
</dbReference>
<dbReference type="GO" id="GO:0003964">
    <property type="term" value="F:RNA-directed DNA polymerase activity"/>
    <property type="evidence" value="ECO:0007669"/>
    <property type="project" value="UniProtKB-KW"/>
</dbReference>
<name>A0A699VDC7_TANCI</name>
<gene>
    <name evidence="1" type="ORF">Tci_901613</name>
</gene>
<comment type="caution">
    <text evidence="1">The sequence shown here is derived from an EMBL/GenBank/DDBJ whole genome shotgun (WGS) entry which is preliminary data.</text>
</comment>
<dbReference type="EMBL" id="BKCJ011396761">
    <property type="protein sequence ID" value="GFD29644.1"/>
    <property type="molecule type" value="Genomic_DNA"/>
</dbReference>
<keyword evidence="1" id="KW-0695">RNA-directed DNA polymerase</keyword>
<proteinExistence type="predicted"/>
<dbReference type="PANTHER" id="PTHR33116">
    <property type="entry name" value="REVERSE TRANSCRIPTASE ZINC-BINDING DOMAIN-CONTAINING PROTEIN-RELATED-RELATED"/>
    <property type="match status" value="1"/>
</dbReference>
<keyword evidence="1" id="KW-0808">Transferase</keyword>
<dbReference type="AlphaFoldDB" id="A0A699VDC7"/>
<feature type="non-terminal residue" evidence="1">
    <location>
        <position position="1"/>
    </location>
</feature>
<keyword evidence="1" id="KW-0548">Nucleotidyltransferase</keyword>
<feature type="non-terminal residue" evidence="1">
    <location>
        <position position="144"/>
    </location>
</feature>
<accession>A0A699VDC7</accession>
<evidence type="ECO:0000313" key="1">
    <source>
        <dbReference type="EMBL" id="GFD29644.1"/>
    </source>
</evidence>
<reference evidence="1" key="1">
    <citation type="journal article" date="2019" name="Sci. Rep.">
        <title>Draft genome of Tanacetum cinerariifolium, the natural source of mosquito coil.</title>
        <authorList>
            <person name="Yamashiro T."/>
            <person name="Shiraishi A."/>
            <person name="Satake H."/>
            <person name="Nakayama K."/>
        </authorList>
    </citation>
    <scope>NUCLEOTIDE SEQUENCE</scope>
</reference>
<protein>
    <submittedName>
        <fullName evidence="1">RNA-directed DNA polymerase, eukaryota, reverse transcriptase zinc-binding domain protein</fullName>
    </submittedName>
</protein>
<organism evidence="1">
    <name type="scientific">Tanacetum cinerariifolium</name>
    <name type="common">Dalmatian daisy</name>
    <name type="synonym">Chrysanthemum cinerariifolium</name>
    <dbReference type="NCBI Taxonomy" id="118510"/>
    <lineage>
        <taxon>Eukaryota</taxon>
        <taxon>Viridiplantae</taxon>
        <taxon>Streptophyta</taxon>
        <taxon>Embryophyta</taxon>
        <taxon>Tracheophyta</taxon>
        <taxon>Spermatophyta</taxon>
        <taxon>Magnoliopsida</taxon>
        <taxon>eudicotyledons</taxon>
        <taxon>Gunneridae</taxon>
        <taxon>Pentapetalae</taxon>
        <taxon>asterids</taxon>
        <taxon>campanulids</taxon>
        <taxon>Asterales</taxon>
        <taxon>Asteraceae</taxon>
        <taxon>Asteroideae</taxon>
        <taxon>Anthemideae</taxon>
        <taxon>Anthemidinae</taxon>
        <taxon>Tanacetum</taxon>
    </lineage>
</organism>
<sequence>SKSKLMGLHVDSDKIKGAASKLGCLTFKTPFMYLGSIVGGSMSRIQAWADVVDRAWADVVDRVSSWLSKWKMNMLSIGGRLTLLKSVLGSMPIFHMSIFKAPLGVLRKLESIRSHFFNGFAPNCNKASWVNWKIALASKEKSGL</sequence>